<dbReference type="SMART" id="SM00062">
    <property type="entry name" value="PBPb"/>
    <property type="match status" value="1"/>
</dbReference>
<keyword evidence="9" id="KW-0407">Ion channel</keyword>
<dbReference type="GO" id="GO:0015276">
    <property type="term" value="F:ligand-gated monoatomic ion channel activity"/>
    <property type="evidence" value="ECO:0007669"/>
    <property type="project" value="InterPro"/>
</dbReference>
<dbReference type="SUPFAM" id="SSF81324">
    <property type="entry name" value="Voltage-gated potassium channels"/>
    <property type="match status" value="1"/>
</dbReference>
<evidence type="ECO:0000256" key="6">
    <source>
        <dbReference type="ARBA" id="ARBA00023136"/>
    </source>
</evidence>
<dbReference type="Pfam" id="PF00497">
    <property type="entry name" value="SBP_bac_3"/>
    <property type="match status" value="1"/>
</dbReference>
<comment type="subcellular location">
    <subcellularLocation>
        <location evidence="1">Membrane</location>
        <topology evidence="1">Multi-pass membrane protein</topology>
    </subcellularLocation>
</comment>
<dbReference type="Gene3D" id="3.40.190.10">
    <property type="entry name" value="Periplasmic binding protein-like II"/>
    <property type="match status" value="3"/>
</dbReference>
<dbReference type="Pfam" id="PF07885">
    <property type="entry name" value="Ion_trans_2"/>
    <property type="match status" value="1"/>
</dbReference>
<dbReference type="STRING" id="1348774.AB433_05425"/>
<dbReference type="OrthoDB" id="9799090at2"/>
<evidence type="ECO:0000256" key="1">
    <source>
        <dbReference type="ARBA" id="ARBA00004141"/>
    </source>
</evidence>
<evidence type="ECO:0000256" key="8">
    <source>
        <dbReference type="ARBA" id="ARBA00023180"/>
    </source>
</evidence>
<dbReference type="PATRIC" id="fig|1348774.3.peg.1138"/>
<accession>A0A0G3XG24</accession>
<name>A0A0G3XG24_9SPHN</name>
<keyword evidence="2" id="KW-0813">Transport</keyword>
<dbReference type="EMBL" id="CP011770">
    <property type="protein sequence ID" value="AKM09544.1"/>
    <property type="molecule type" value="Genomic_DNA"/>
</dbReference>
<protein>
    <submittedName>
        <fullName evidence="10">ABC transporter substrate-binding protein</fullName>
    </submittedName>
</protein>
<evidence type="ECO:0000256" key="3">
    <source>
        <dbReference type="ARBA" id="ARBA00022692"/>
    </source>
</evidence>
<dbReference type="AlphaFoldDB" id="A0A0G3XG24"/>
<evidence type="ECO:0000313" key="11">
    <source>
        <dbReference type="Proteomes" id="UP000035287"/>
    </source>
</evidence>
<evidence type="ECO:0000256" key="2">
    <source>
        <dbReference type="ARBA" id="ARBA00022448"/>
    </source>
</evidence>
<keyword evidence="11" id="KW-1185">Reference proteome</keyword>
<organism evidence="10 11">
    <name type="scientific">Croceicoccus naphthovorans</name>
    <dbReference type="NCBI Taxonomy" id="1348774"/>
    <lineage>
        <taxon>Bacteria</taxon>
        <taxon>Pseudomonadati</taxon>
        <taxon>Pseudomonadota</taxon>
        <taxon>Alphaproteobacteria</taxon>
        <taxon>Sphingomonadales</taxon>
        <taxon>Erythrobacteraceae</taxon>
        <taxon>Croceicoccus</taxon>
    </lineage>
</organism>
<keyword evidence="5" id="KW-0406">Ion transport</keyword>
<dbReference type="InterPro" id="IPR013099">
    <property type="entry name" value="K_chnl_dom"/>
</dbReference>
<evidence type="ECO:0000256" key="5">
    <source>
        <dbReference type="ARBA" id="ARBA00023065"/>
    </source>
</evidence>
<dbReference type="InterPro" id="IPR001638">
    <property type="entry name" value="Solute-binding_3/MltF_N"/>
</dbReference>
<dbReference type="Gene3D" id="1.10.287.70">
    <property type="match status" value="1"/>
</dbReference>
<dbReference type="SUPFAM" id="SSF53850">
    <property type="entry name" value="Periplasmic binding protein-like II"/>
    <property type="match status" value="1"/>
</dbReference>
<keyword evidence="4" id="KW-1133">Transmembrane helix</keyword>
<reference evidence="10 11" key="1">
    <citation type="submission" date="2015-06" db="EMBL/GenBank/DDBJ databases">
        <authorList>
            <person name="Zeng Y."/>
            <person name="Huang Y."/>
        </authorList>
    </citation>
    <scope>NUCLEOTIDE SEQUENCE [LARGE SCALE GENOMIC DNA]</scope>
    <source>
        <strain evidence="10 11">PQ-2</strain>
    </source>
</reference>
<dbReference type="Proteomes" id="UP000035287">
    <property type="component" value="Chromosome"/>
</dbReference>
<proteinExistence type="predicted"/>
<keyword evidence="7" id="KW-0675">Receptor</keyword>
<keyword evidence="8" id="KW-0325">Glycoprotein</keyword>
<dbReference type="InterPro" id="IPR015683">
    <property type="entry name" value="Ionotropic_Glu_rcpt"/>
</dbReference>
<evidence type="ECO:0000256" key="4">
    <source>
        <dbReference type="ARBA" id="ARBA00022989"/>
    </source>
</evidence>
<dbReference type="SMART" id="SM00079">
    <property type="entry name" value="PBPe"/>
    <property type="match status" value="1"/>
</dbReference>
<evidence type="ECO:0000313" key="10">
    <source>
        <dbReference type="EMBL" id="AKM09544.1"/>
    </source>
</evidence>
<dbReference type="PANTHER" id="PTHR18966">
    <property type="entry name" value="IONOTROPIC GLUTAMATE RECEPTOR"/>
    <property type="match status" value="1"/>
</dbReference>
<sequence length="363" mass="39042">MNRVQLTLAALMALLAAIVAPQLAHAQPTPTPDEMRIATREAPPFAIKGDDGHWEGLAIDLWRAVAEANEYQYRFVETDLPGMIDGVAGGEFDASVGALTITRERERELDFSHPFFTTGYGIAVRKDAPGWLSLLGQFFTWGFLKTILVLIAMLGVVGALFWLAERKRNPDEFPADATGVGSGFWFAAVTMTTVGYGDKAPRTPAGKLVALVWMFTALLIISTITGMIASSLTTGRLEGQVSGPADLDGVQVGVIADSAGAEWLARDGISARSFAEVSEGLVALADGSIDAFVHDDPILRYDVAHGRATDDLRVLPGSFGRQDYGIALPADDPRREDVNLALLRHIESDSWTRDVTEQLGGAD</sequence>
<dbReference type="InterPro" id="IPR001320">
    <property type="entry name" value="Iontro_rcpt_C"/>
</dbReference>
<evidence type="ECO:0000256" key="7">
    <source>
        <dbReference type="ARBA" id="ARBA00023170"/>
    </source>
</evidence>
<evidence type="ECO:0000256" key="9">
    <source>
        <dbReference type="ARBA" id="ARBA00023303"/>
    </source>
</evidence>
<keyword evidence="3" id="KW-0812">Transmembrane</keyword>
<keyword evidence="6" id="KW-0472">Membrane</keyword>
<gene>
    <name evidence="10" type="ORF">AB433_05425</name>
</gene>
<dbReference type="KEGG" id="cna:AB433_05425"/>
<dbReference type="GO" id="GO:0016020">
    <property type="term" value="C:membrane"/>
    <property type="evidence" value="ECO:0007669"/>
    <property type="project" value="UniProtKB-SubCell"/>
</dbReference>
<dbReference type="RefSeq" id="WP_047820232.1">
    <property type="nucleotide sequence ID" value="NZ_CP011770.1"/>
</dbReference>